<evidence type="ECO:0000259" key="2">
    <source>
        <dbReference type="Pfam" id="PF24466"/>
    </source>
</evidence>
<dbReference type="Pfam" id="PF20445">
    <property type="entry name" value="RHS_N"/>
    <property type="match status" value="1"/>
</dbReference>
<keyword evidence="4" id="KW-1185">Reference proteome</keyword>
<evidence type="ECO:0000313" key="3">
    <source>
        <dbReference type="EMBL" id="RNE95427.1"/>
    </source>
</evidence>
<gene>
    <name evidence="3" type="ORF">Tco025E_10025</name>
</gene>
<dbReference type="GeneID" id="40323636"/>
<dbReference type="OrthoDB" id="252899at2759"/>
<evidence type="ECO:0000259" key="1">
    <source>
        <dbReference type="Pfam" id="PF20445"/>
    </source>
</evidence>
<evidence type="ECO:0000313" key="4">
    <source>
        <dbReference type="Proteomes" id="UP000284403"/>
    </source>
</evidence>
<dbReference type="InterPro" id="IPR046835">
    <property type="entry name" value="RHS_N"/>
</dbReference>
<proteinExistence type="predicted"/>
<reference evidence="3 4" key="1">
    <citation type="journal article" date="2018" name="BMC Genomics">
        <title>Genomic comparison of Trypanosoma conorhini and Trypanosoma rangeli to Trypanosoma cruzi strains of high and low virulence.</title>
        <authorList>
            <person name="Bradwell K.R."/>
            <person name="Koparde V.N."/>
            <person name="Matveyev A.V."/>
            <person name="Serrano M.G."/>
            <person name="Alves J.M."/>
            <person name="Parikh H."/>
            <person name="Huang B."/>
            <person name="Lee V."/>
            <person name="Espinosa-Alvarez O."/>
            <person name="Ortiz P.A."/>
            <person name="Costa-Martins A.G."/>
            <person name="Teixeira M.M."/>
            <person name="Buck G.A."/>
        </authorList>
    </citation>
    <scope>NUCLEOTIDE SEQUENCE [LARGE SCALE GENOMIC DNA]</scope>
    <source>
        <strain evidence="3 4">025E</strain>
    </source>
</reference>
<feature type="domain" description="DUF7578" evidence="2">
    <location>
        <begin position="1"/>
        <end position="59"/>
    </location>
</feature>
<sequence>MTLNDFIRKYVDPDFVLEGRNVMMGVFARRPARYVADPELRGDILSLPEYQFLEDARRLMEHRVGTLQRWKDFEQKEIVSNVSWAKLDAALAAAEANEKASDKVEEKKGREEQRAKRIDEIASQPLPEGFYHSVYNAKCSHVLGFPEGEGDAMVVRMEVREGQPPAQLWDYTRDGITLLPVEDAGQFISPRPRLVILSSEHK</sequence>
<dbReference type="InterPro" id="IPR056000">
    <property type="entry name" value="DUF7578"/>
</dbReference>
<protein>
    <submittedName>
        <fullName evidence="3">Retrotransposon hot spot (RHS) protein</fullName>
    </submittedName>
</protein>
<organism evidence="3 4">
    <name type="scientific">Trypanosoma conorhini</name>
    <dbReference type="NCBI Taxonomy" id="83891"/>
    <lineage>
        <taxon>Eukaryota</taxon>
        <taxon>Discoba</taxon>
        <taxon>Euglenozoa</taxon>
        <taxon>Kinetoplastea</taxon>
        <taxon>Metakinetoplastina</taxon>
        <taxon>Trypanosomatida</taxon>
        <taxon>Trypanosomatidae</taxon>
        <taxon>Trypanosoma</taxon>
    </lineage>
</organism>
<dbReference type="RefSeq" id="XP_029223055.1">
    <property type="nucleotide sequence ID" value="XM_029376817.1"/>
</dbReference>
<accession>A0A422MQE6</accession>
<dbReference type="Proteomes" id="UP000284403">
    <property type="component" value="Unassembled WGS sequence"/>
</dbReference>
<feature type="domain" description="Retrotransposon hot spot protein N-terminal" evidence="1">
    <location>
        <begin position="131"/>
        <end position="199"/>
    </location>
</feature>
<dbReference type="EMBL" id="MKKU01001437">
    <property type="protein sequence ID" value="RNE95427.1"/>
    <property type="molecule type" value="Genomic_DNA"/>
</dbReference>
<dbReference type="AlphaFoldDB" id="A0A422MQE6"/>
<dbReference type="Pfam" id="PF24466">
    <property type="entry name" value="DUF7578"/>
    <property type="match status" value="1"/>
</dbReference>
<name>A0A422MQE6_9TRYP</name>
<comment type="caution">
    <text evidence="3">The sequence shown here is derived from an EMBL/GenBank/DDBJ whole genome shotgun (WGS) entry which is preliminary data.</text>
</comment>